<dbReference type="EMBL" id="LT598454">
    <property type="protein sequence ID" value="SCU84714.1"/>
    <property type="molecule type" value="Genomic_DNA"/>
</dbReference>
<feature type="compositionally biased region" description="Basic and acidic residues" evidence="1">
    <location>
        <begin position="203"/>
        <end position="214"/>
    </location>
</feature>
<evidence type="ECO:0000313" key="2">
    <source>
        <dbReference type="EMBL" id="SCU84714.1"/>
    </source>
</evidence>
<organism evidence="2 3">
    <name type="scientific">Lachancea dasiensis</name>
    <dbReference type="NCBI Taxonomy" id="1072105"/>
    <lineage>
        <taxon>Eukaryota</taxon>
        <taxon>Fungi</taxon>
        <taxon>Dikarya</taxon>
        <taxon>Ascomycota</taxon>
        <taxon>Saccharomycotina</taxon>
        <taxon>Saccharomycetes</taxon>
        <taxon>Saccharomycetales</taxon>
        <taxon>Saccharomycetaceae</taxon>
        <taxon>Lachancea</taxon>
    </lineage>
</organism>
<evidence type="ECO:0000256" key="1">
    <source>
        <dbReference type="SAM" id="MobiDB-lite"/>
    </source>
</evidence>
<reference evidence="2 3" key="1">
    <citation type="submission" date="2016-03" db="EMBL/GenBank/DDBJ databases">
        <authorList>
            <person name="Devillers H."/>
        </authorList>
    </citation>
    <scope>NUCLEOTIDE SEQUENCE [LARGE SCALE GENOMIC DNA]</scope>
    <source>
        <strain evidence="2">CBS 10888</strain>
    </source>
</reference>
<dbReference type="Proteomes" id="UP000190274">
    <property type="component" value="Chromosome D"/>
</dbReference>
<gene>
    <name evidence="2" type="ORF">LADA_0D03356G</name>
</gene>
<dbReference type="AlphaFoldDB" id="A0A1G4J4Z2"/>
<keyword evidence="3" id="KW-1185">Reference proteome</keyword>
<feature type="region of interest" description="Disordered" evidence="1">
    <location>
        <begin position="180"/>
        <end position="220"/>
    </location>
</feature>
<proteinExistence type="predicted"/>
<name>A0A1G4J4Z2_9SACH</name>
<accession>A0A1G4J4Z2</accession>
<sequence>MISPVTRRLLRDWKRLWHQQNTRYHIRPQDSNLHLWNFALTSKEAEIYGVFFIGGSDTEPIIVMRGFTPNHCFPANKNVNLTHLAPILLTQGLSGFLDQLYRMLDHTSTVGGIRFMQTWNRLMIKDFKAHFPELHASFSPEPQDYALVQQSINSTAKHDHPLQSGFKFRDLSPLSDTIACDNDDKGKDTKRRKLDVSGTAATEGERESDSDTELHRKRRA</sequence>
<evidence type="ECO:0000313" key="3">
    <source>
        <dbReference type="Proteomes" id="UP000190274"/>
    </source>
</evidence>
<dbReference type="OrthoDB" id="4064925at2759"/>
<protein>
    <submittedName>
        <fullName evidence="2">LADA_0D03356g1_1</fullName>
    </submittedName>
</protein>